<organism evidence="1 2">
    <name type="scientific">Chryseobacterium soli</name>
    <dbReference type="NCBI Taxonomy" id="445961"/>
    <lineage>
        <taxon>Bacteria</taxon>
        <taxon>Pseudomonadati</taxon>
        <taxon>Bacteroidota</taxon>
        <taxon>Flavobacteriia</taxon>
        <taxon>Flavobacteriales</taxon>
        <taxon>Weeksellaceae</taxon>
        <taxon>Chryseobacterium group</taxon>
        <taxon>Chryseobacterium</taxon>
    </lineage>
</organism>
<dbReference type="Proteomes" id="UP000028705">
    <property type="component" value="Unassembled WGS sequence"/>
</dbReference>
<dbReference type="RefSeq" id="WP_034710590.1">
    <property type="nucleotide sequence ID" value="NZ_JPRH01000003.1"/>
</dbReference>
<reference evidence="1 2" key="1">
    <citation type="submission" date="2014-07" db="EMBL/GenBank/DDBJ databases">
        <title>Genome of Chryseobacterium soli DSM 19298.</title>
        <authorList>
            <person name="Stropko S.J."/>
            <person name="Pipes S.E."/>
            <person name="Newman J."/>
        </authorList>
    </citation>
    <scope>NUCLEOTIDE SEQUENCE [LARGE SCALE GENOMIC DNA]</scope>
    <source>
        <strain evidence="1 2">DSM 19298</strain>
    </source>
</reference>
<dbReference type="EMBL" id="JPRH01000003">
    <property type="protein sequence ID" value="KFF12868.1"/>
    <property type="molecule type" value="Genomic_DNA"/>
</dbReference>
<dbReference type="eggNOG" id="COG1388">
    <property type="taxonomic scope" value="Bacteria"/>
</dbReference>
<sequence length="323" mass="37934">MIIHFIISGETLESIAEEIHLENPQYLKEYHNRYCAKEDYIYDQLIPRKKLLIPEMDKIREYNSRNDAPFKKVALNPEITFVPEHKERKYRVTITETHEKEKGDSKSSDIAYSITLQWVKKDLDTHIFHLSKEDFYTDNESKMSGLAIECIQSLHPFQITTDSKGEILNISLLPGVIKNFGKAKERLADLFPDPYASRYIEDFEYVISDEKLFSERMKQDTFLRIYFAGLRNDFKNGKSYFRQSISDENIPVIIQQTIEDEDYTDEVDLLLNLSKSEAPDLVEYDGTYTITLEDGMIKKAWIKYSVFRFGVKYTTRIAVDELF</sequence>
<evidence type="ECO:0000313" key="1">
    <source>
        <dbReference type="EMBL" id="KFF12868.1"/>
    </source>
</evidence>
<accession>A0A086A854</accession>
<protein>
    <recommendedName>
        <fullName evidence="3">LysM domain-containing protein</fullName>
    </recommendedName>
</protein>
<dbReference type="OrthoDB" id="1267051at2"/>
<evidence type="ECO:0008006" key="3">
    <source>
        <dbReference type="Google" id="ProtNLM"/>
    </source>
</evidence>
<keyword evidence="2" id="KW-1185">Reference proteome</keyword>
<dbReference type="AlphaFoldDB" id="A0A086A854"/>
<name>A0A086A854_9FLAO</name>
<proteinExistence type="predicted"/>
<gene>
    <name evidence="1" type="ORF">IW15_08775</name>
</gene>
<evidence type="ECO:0000313" key="2">
    <source>
        <dbReference type="Proteomes" id="UP000028705"/>
    </source>
</evidence>
<comment type="caution">
    <text evidence="1">The sequence shown here is derived from an EMBL/GenBank/DDBJ whole genome shotgun (WGS) entry which is preliminary data.</text>
</comment>